<name>A0A9X7AU04_BACTU</name>
<dbReference type="InterPro" id="IPR027268">
    <property type="entry name" value="Peptidase_M4/M1_CTD_sf"/>
</dbReference>
<dbReference type="GO" id="GO:0004222">
    <property type="term" value="F:metalloendopeptidase activity"/>
    <property type="evidence" value="ECO:0007669"/>
    <property type="project" value="UniProtKB-UniRule"/>
</dbReference>
<keyword evidence="8 13" id="KW-0378">Hydrolase</keyword>
<feature type="active site" description="Proton donor" evidence="12">
    <location>
        <position position="283"/>
    </location>
</feature>
<evidence type="ECO:0000256" key="7">
    <source>
        <dbReference type="ARBA" id="ARBA00022729"/>
    </source>
</evidence>
<dbReference type="GO" id="GO:0006508">
    <property type="term" value="P:proteolysis"/>
    <property type="evidence" value="ECO:0007669"/>
    <property type="project" value="UniProtKB-KW"/>
</dbReference>
<evidence type="ECO:0000256" key="2">
    <source>
        <dbReference type="ARBA" id="ARBA00004613"/>
    </source>
</evidence>
<dbReference type="PANTHER" id="PTHR33794">
    <property type="entry name" value="BACILLOLYSIN"/>
    <property type="match status" value="1"/>
</dbReference>
<comment type="caution">
    <text evidence="17">The sequence shown here is derived from an EMBL/GenBank/DDBJ whole genome shotgun (WGS) entry which is preliminary data.</text>
</comment>
<evidence type="ECO:0000256" key="5">
    <source>
        <dbReference type="ARBA" id="ARBA00022670"/>
    </source>
</evidence>
<evidence type="ECO:0000259" key="16">
    <source>
        <dbReference type="Pfam" id="PF04151"/>
    </source>
</evidence>
<dbReference type="GO" id="GO:0005576">
    <property type="term" value="C:extracellular region"/>
    <property type="evidence" value="ECO:0007669"/>
    <property type="project" value="UniProtKB-SubCell"/>
</dbReference>
<dbReference type="RefSeq" id="WP_176545724.1">
    <property type="nucleotide sequence ID" value="NZ_NVCU01000430.1"/>
</dbReference>
<dbReference type="Gene3D" id="3.10.170.10">
    <property type="match status" value="1"/>
</dbReference>
<evidence type="ECO:0000256" key="11">
    <source>
        <dbReference type="ARBA" id="ARBA00023049"/>
    </source>
</evidence>
<evidence type="ECO:0000313" key="18">
    <source>
        <dbReference type="Proteomes" id="UP000225910"/>
    </source>
</evidence>
<dbReference type="InterPro" id="IPR007280">
    <property type="entry name" value="Peptidase_C_arc/bac"/>
</dbReference>
<comment type="function">
    <text evidence="13">Extracellular zinc metalloprotease.</text>
</comment>
<evidence type="ECO:0000256" key="6">
    <source>
        <dbReference type="ARBA" id="ARBA00022723"/>
    </source>
</evidence>
<evidence type="ECO:0000259" key="14">
    <source>
        <dbReference type="Pfam" id="PF01447"/>
    </source>
</evidence>
<feature type="non-terminal residue" evidence="17">
    <location>
        <position position="1"/>
    </location>
</feature>
<keyword evidence="10" id="KW-0106">Calcium</keyword>
<dbReference type="SUPFAM" id="SSF55486">
    <property type="entry name" value="Metalloproteases ('zincins'), catalytic domain"/>
    <property type="match status" value="1"/>
</dbReference>
<dbReference type="CDD" id="cd09597">
    <property type="entry name" value="M4_TLP"/>
    <property type="match status" value="1"/>
</dbReference>
<keyword evidence="11 13" id="KW-0482">Metalloprotease</keyword>
<dbReference type="Proteomes" id="UP000225910">
    <property type="component" value="Unassembled WGS sequence"/>
</dbReference>
<dbReference type="AlphaFoldDB" id="A0A9X7AU04"/>
<accession>A0A9X7AU04</accession>
<feature type="domain" description="Peptidase M4" evidence="14">
    <location>
        <begin position="51"/>
        <end position="200"/>
    </location>
</feature>
<protein>
    <recommendedName>
        <fullName evidence="13">Neutral metalloproteinase</fullName>
        <ecNumber evidence="13">3.4.24.-</ecNumber>
    </recommendedName>
</protein>
<dbReference type="PANTHER" id="PTHR33794:SF3">
    <property type="entry name" value="NEUTRAL PROTEASE B"/>
    <property type="match status" value="1"/>
</dbReference>
<feature type="active site" evidence="12">
    <location>
        <position position="193"/>
    </location>
</feature>
<evidence type="ECO:0000256" key="1">
    <source>
        <dbReference type="ARBA" id="ARBA00001947"/>
    </source>
</evidence>
<evidence type="ECO:0000256" key="13">
    <source>
        <dbReference type="RuleBase" id="RU366073"/>
    </source>
</evidence>
<evidence type="ECO:0000256" key="12">
    <source>
        <dbReference type="PIRSR" id="PIRSR623612-1"/>
    </source>
</evidence>
<dbReference type="Gene3D" id="2.60.120.380">
    <property type="match status" value="1"/>
</dbReference>
<dbReference type="SUPFAM" id="SSF89260">
    <property type="entry name" value="Collagen-binding domain"/>
    <property type="match status" value="1"/>
</dbReference>
<dbReference type="InterPro" id="IPR050728">
    <property type="entry name" value="Zinc_Metalloprotease_M4"/>
</dbReference>
<gene>
    <name evidence="17" type="ORF">COK81_31280</name>
</gene>
<keyword evidence="5 13" id="KW-0645">Protease</keyword>
<evidence type="ECO:0000256" key="10">
    <source>
        <dbReference type="ARBA" id="ARBA00022837"/>
    </source>
</evidence>
<feature type="domain" description="Peptidase M4 C-terminal" evidence="15">
    <location>
        <begin position="203"/>
        <end position="367"/>
    </location>
</feature>
<keyword evidence="7" id="KW-0732">Signal</keyword>
<evidence type="ECO:0000256" key="9">
    <source>
        <dbReference type="ARBA" id="ARBA00022833"/>
    </source>
</evidence>
<dbReference type="Pfam" id="PF01447">
    <property type="entry name" value="Peptidase_M4"/>
    <property type="match status" value="1"/>
</dbReference>
<sequence>PQYVSGSYIVDAEQGSMLQNMIEETPIKVSEAIVQKVKEPLSKQKLTSLQGYGKDDLGIFRTFGISQKSDGSYLLADYTRGKGIETYDAKYTDLATDFQTYPGNLASHTASIFQDAKAVSAHYLATKVYDFYKEKYQRNSFDNKGQKVTSIVHAWDSTETSDPKNWHNAASIGEGMLVYGDPMVKAYDVAGHEFTHAITSNESRLEYYGESGAINEALSDIFGTAIEKYVNNGTFNWEIGEQTGTTLRSMKDPTAVASPYGIPYPDDYRQFNNLNGEDKAGVHFNSSIINKVAYLIAAGGTHNGVQINGIGENKMFDIFYYANTDELNATSDFAELRVACIRVATQKYGKQSQEVQAVTRAFDAVHISVQKENPQEKGSNQDQEPNQTLEEASILTFPARIKGRLVGDDSLDVYKFTVAAPRNLHIAVQNENKIGMTWVLHHESDLQQYVAYGKEQGDSIIESYQAKPGAYYLYVYKYTNQNGTYQLAVN</sequence>
<evidence type="ECO:0000256" key="8">
    <source>
        <dbReference type="ARBA" id="ARBA00022801"/>
    </source>
</evidence>
<dbReference type="InterPro" id="IPR023612">
    <property type="entry name" value="Peptidase_M4"/>
</dbReference>
<keyword evidence="6" id="KW-0479">Metal-binding</keyword>
<keyword evidence="9 13" id="KW-0862">Zinc</keyword>
<comment type="cofactor">
    <cofactor evidence="1 13">
        <name>Zn(2+)</name>
        <dbReference type="ChEBI" id="CHEBI:29105"/>
    </cofactor>
</comment>
<evidence type="ECO:0000313" key="17">
    <source>
        <dbReference type="EMBL" id="PFT73731.1"/>
    </source>
</evidence>
<dbReference type="EMBL" id="NVCU01000430">
    <property type="protein sequence ID" value="PFT73731.1"/>
    <property type="molecule type" value="Genomic_DNA"/>
</dbReference>
<dbReference type="Gene3D" id="1.10.390.10">
    <property type="entry name" value="Neutral Protease Domain 2"/>
    <property type="match status" value="1"/>
</dbReference>
<dbReference type="PRINTS" id="PR00730">
    <property type="entry name" value="THERMOLYSIN"/>
</dbReference>
<evidence type="ECO:0000256" key="3">
    <source>
        <dbReference type="ARBA" id="ARBA00009388"/>
    </source>
</evidence>
<evidence type="ECO:0000259" key="15">
    <source>
        <dbReference type="Pfam" id="PF02868"/>
    </source>
</evidence>
<dbReference type="EC" id="3.4.24.-" evidence="13"/>
<keyword evidence="4 13" id="KW-0964">Secreted</keyword>
<comment type="subcellular location">
    <subcellularLocation>
        <location evidence="2 13">Secreted</location>
    </subcellularLocation>
</comment>
<reference evidence="17 18" key="1">
    <citation type="submission" date="2017-09" db="EMBL/GenBank/DDBJ databases">
        <title>Large-scale bioinformatics analysis of Bacillus genomes uncovers conserved roles of natural products in bacterial physiology.</title>
        <authorList>
            <consortium name="Agbiome Team Llc"/>
            <person name="Bleich R.M."/>
            <person name="Grubbs K.J."/>
            <person name="Santa Maria K.C."/>
            <person name="Allen S.E."/>
            <person name="Farag S."/>
            <person name="Shank E.A."/>
            <person name="Bowers A."/>
        </authorList>
    </citation>
    <scope>NUCLEOTIDE SEQUENCE [LARGE SCALE GENOMIC DNA]</scope>
    <source>
        <strain evidence="17 18">AFS064137</strain>
    </source>
</reference>
<dbReference type="InterPro" id="IPR013856">
    <property type="entry name" value="Peptidase_M4_domain"/>
</dbReference>
<organism evidence="17 18">
    <name type="scientific">Bacillus thuringiensis</name>
    <dbReference type="NCBI Taxonomy" id="1428"/>
    <lineage>
        <taxon>Bacteria</taxon>
        <taxon>Bacillati</taxon>
        <taxon>Bacillota</taxon>
        <taxon>Bacilli</taxon>
        <taxon>Bacillales</taxon>
        <taxon>Bacillaceae</taxon>
        <taxon>Bacillus</taxon>
        <taxon>Bacillus cereus group</taxon>
    </lineage>
</organism>
<proteinExistence type="inferred from homology"/>
<evidence type="ECO:0000256" key="4">
    <source>
        <dbReference type="ARBA" id="ARBA00022525"/>
    </source>
</evidence>
<dbReference type="GO" id="GO:0046872">
    <property type="term" value="F:metal ion binding"/>
    <property type="evidence" value="ECO:0007669"/>
    <property type="project" value="UniProtKB-UniRule"/>
</dbReference>
<dbReference type="Pfam" id="PF02868">
    <property type="entry name" value="Peptidase_M4_C"/>
    <property type="match status" value="1"/>
</dbReference>
<comment type="similarity">
    <text evidence="3 13">Belongs to the peptidase M4 family.</text>
</comment>
<dbReference type="InterPro" id="IPR001570">
    <property type="entry name" value="Peptidase_M4_C_domain"/>
</dbReference>
<feature type="domain" description="Peptidase C-terminal archaeal/bacterial" evidence="16">
    <location>
        <begin position="412"/>
        <end position="477"/>
    </location>
</feature>
<dbReference type="Pfam" id="PF04151">
    <property type="entry name" value="PPC"/>
    <property type="match status" value="1"/>
</dbReference>